<evidence type="ECO:0000256" key="4">
    <source>
        <dbReference type="ARBA" id="ARBA00022898"/>
    </source>
</evidence>
<protein>
    <submittedName>
        <fullName evidence="8">Uncharacterized protein</fullName>
    </submittedName>
</protein>
<dbReference type="STRING" id="1042311.A0A2T3YR95"/>
<dbReference type="EMBL" id="KZ679283">
    <property type="protein sequence ID" value="PTB35047.1"/>
    <property type="molecule type" value="Genomic_DNA"/>
</dbReference>
<dbReference type="InterPro" id="IPR015424">
    <property type="entry name" value="PyrdxlP-dep_Trfase"/>
</dbReference>
<keyword evidence="5 7" id="KW-0456">Lyase</keyword>
<organism evidence="8 9">
    <name type="scientific">Trichoderma asperellum (strain ATCC 204424 / CBS 433.97 / NBRC 101777)</name>
    <dbReference type="NCBI Taxonomy" id="1042311"/>
    <lineage>
        <taxon>Eukaryota</taxon>
        <taxon>Fungi</taxon>
        <taxon>Dikarya</taxon>
        <taxon>Ascomycota</taxon>
        <taxon>Pezizomycotina</taxon>
        <taxon>Sordariomycetes</taxon>
        <taxon>Hypocreomycetidae</taxon>
        <taxon>Hypocreales</taxon>
        <taxon>Hypocreaceae</taxon>
        <taxon>Trichoderma</taxon>
    </lineage>
</organism>
<evidence type="ECO:0000256" key="2">
    <source>
        <dbReference type="ARBA" id="ARBA00009533"/>
    </source>
</evidence>
<dbReference type="Pfam" id="PF00282">
    <property type="entry name" value="Pyridoxal_deC"/>
    <property type="match status" value="1"/>
</dbReference>
<dbReference type="PANTHER" id="PTHR11999:SF70">
    <property type="entry name" value="MIP05841P"/>
    <property type="match status" value="1"/>
</dbReference>
<comment type="similarity">
    <text evidence="2 7">Belongs to the group II decarboxylase family.</text>
</comment>
<dbReference type="Gene3D" id="3.90.1150.10">
    <property type="entry name" value="Aspartate Aminotransferase, domain 1"/>
    <property type="match status" value="1"/>
</dbReference>
<keyword evidence="3" id="KW-0210">Decarboxylase</keyword>
<evidence type="ECO:0000256" key="7">
    <source>
        <dbReference type="RuleBase" id="RU000382"/>
    </source>
</evidence>
<accession>A0A2T3YR95</accession>
<dbReference type="InterPro" id="IPR015421">
    <property type="entry name" value="PyrdxlP-dep_Trfase_major"/>
</dbReference>
<proteinExistence type="inferred from homology"/>
<dbReference type="GO" id="GO:0016831">
    <property type="term" value="F:carboxy-lyase activity"/>
    <property type="evidence" value="ECO:0007669"/>
    <property type="project" value="UniProtKB-KW"/>
</dbReference>
<dbReference type="GO" id="GO:0030170">
    <property type="term" value="F:pyridoxal phosphate binding"/>
    <property type="evidence" value="ECO:0007669"/>
    <property type="project" value="InterPro"/>
</dbReference>
<evidence type="ECO:0000256" key="5">
    <source>
        <dbReference type="ARBA" id="ARBA00023239"/>
    </source>
</evidence>
<evidence type="ECO:0000313" key="8">
    <source>
        <dbReference type="EMBL" id="PTB35047.1"/>
    </source>
</evidence>
<keyword evidence="4 6" id="KW-0663">Pyridoxal phosphate</keyword>
<name>A0A2T3YR95_TRIA4</name>
<sequence length="333" mass="36723">MANLSALMLARDLKLLLEERSKAVAYTSSQTHSSLAKGLGILGFHPSQIRKVTCDDSMRIGTALLRSAIEQDKALGKTPFLIVGKAGTTNTSTVDLFIELAAIAREQNLWLHADGAYGASALLCQSRRAILCGIELCDCLSWDAHKWLFQTYGCGMVLVRHRQFLTESFGTTAEYTQDAAETGESLPNFWSYGPELTRPARAMKLWFSFQLLGLNTIDIAINRGFELAETAQSSLEGLKDWEILSPAQMGIILFPFHPHVPAANLDEVNMRISQSAIENNLAATLTTRVRGVLVLRIYSIHPNLSDDEMLAIINGLDQLAHLYLSRASKDDII</sequence>
<dbReference type="InterPro" id="IPR015422">
    <property type="entry name" value="PyrdxlP-dep_Trfase_small"/>
</dbReference>
<feature type="modified residue" description="N6-(pyridoxal phosphate)lysine" evidence="6">
    <location>
        <position position="146"/>
    </location>
</feature>
<evidence type="ECO:0000313" key="9">
    <source>
        <dbReference type="Proteomes" id="UP000240493"/>
    </source>
</evidence>
<dbReference type="PANTHER" id="PTHR11999">
    <property type="entry name" value="GROUP II PYRIDOXAL-5-PHOSPHATE DECARBOXYLASE"/>
    <property type="match status" value="1"/>
</dbReference>
<reference evidence="8 9" key="1">
    <citation type="submission" date="2016-07" db="EMBL/GenBank/DDBJ databases">
        <title>Multiple horizontal gene transfer events from other fungi enriched the ability of initially mycotrophic Trichoderma (Ascomycota) to feed on dead plant biomass.</title>
        <authorList>
            <consortium name="DOE Joint Genome Institute"/>
            <person name="Aerts A."/>
            <person name="Atanasova L."/>
            <person name="Chenthamara K."/>
            <person name="Zhang J."/>
            <person name="Grujic M."/>
            <person name="Henrissat B."/>
            <person name="Kuo A."/>
            <person name="Salamov A."/>
            <person name="Lipzen A."/>
            <person name="Labutti K."/>
            <person name="Barry K."/>
            <person name="Miao Y."/>
            <person name="Rahimi M.J."/>
            <person name="Shen Q."/>
            <person name="Grigoriev I.V."/>
            <person name="Kubicek C.P."/>
            <person name="Druzhinina I.S."/>
        </authorList>
    </citation>
    <scope>NUCLEOTIDE SEQUENCE [LARGE SCALE GENOMIC DNA]</scope>
    <source>
        <strain evidence="8 9">CBS 433.97</strain>
    </source>
</reference>
<evidence type="ECO:0000256" key="1">
    <source>
        <dbReference type="ARBA" id="ARBA00001933"/>
    </source>
</evidence>
<comment type="cofactor">
    <cofactor evidence="1 6 7">
        <name>pyridoxal 5'-phosphate</name>
        <dbReference type="ChEBI" id="CHEBI:597326"/>
    </cofactor>
</comment>
<gene>
    <name evidence="8" type="ORF">M441DRAFT_52489</name>
</gene>
<keyword evidence="9" id="KW-1185">Reference proteome</keyword>
<dbReference type="InterPro" id="IPR002129">
    <property type="entry name" value="PyrdxlP-dep_de-COase"/>
</dbReference>
<dbReference type="SUPFAM" id="SSF53383">
    <property type="entry name" value="PLP-dependent transferases"/>
    <property type="match status" value="1"/>
</dbReference>
<evidence type="ECO:0000256" key="3">
    <source>
        <dbReference type="ARBA" id="ARBA00022793"/>
    </source>
</evidence>
<dbReference type="InterPro" id="IPR010977">
    <property type="entry name" value="Aromatic_deC"/>
</dbReference>
<dbReference type="AlphaFoldDB" id="A0A2T3YR95"/>
<dbReference type="Proteomes" id="UP000240493">
    <property type="component" value="Unassembled WGS sequence"/>
</dbReference>
<dbReference type="Gene3D" id="3.40.640.10">
    <property type="entry name" value="Type I PLP-dependent aspartate aminotransferase-like (Major domain)"/>
    <property type="match status" value="1"/>
</dbReference>
<evidence type="ECO:0000256" key="6">
    <source>
        <dbReference type="PIRSR" id="PIRSR602129-50"/>
    </source>
</evidence>
<dbReference type="OrthoDB" id="2161780at2759"/>
<dbReference type="GO" id="GO:0019752">
    <property type="term" value="P:carboxylic acid metabolic process"/>
    <property type="evidence" value="ECO:0007669"/>
    <property type="project" value="InterPro"/>
</dbReference>